<dbReference type="Proteomes" id="UP000320735">
    <property type="component" value="Unassembled WGS sequence"/>
</dbReference>
<protein>
    <submittedName>
        <fullName evidence="1">Uncharacterized protein</fullName>
    </submittedName>
</protein>
<proteinExistence type="predicted"/>
<comment type="caution">
    <text evidence="1">The sequence shown here is derived from an EMBL/GenBank/DDBJ whole genome shotgun (WGS) entry which is preliminary data.</text>
</comment>
<keyword evidence="2" id="KW-1185">Reference proteome</keyword>
<dbReference type="EMBL" id="SJPP01000001">
    <property type="protein sequence ID" value="TWU13831.1"/>
    <property type="molecule type" value="Genomic_DNA"/>
</dbReference>
<accession>A0A5C6BR04</accession>
<gene>
    <name evidence="1" type="ORF">CA54_26710</name>
</gene>
<name>A0A5C6BR04_9PLAN</name>
<organism evidence="1 2">
    <name type="scientific">Symmachiella macrocystis</name>
    <dbReference type="NCBI Taxonomy" id="2527985"/>
    <lineage>
        <taxon>Bacteria</taxon>
        <taxon>Pseudomonadati</taxon>
        <taxon>Planctomycetota</taxon>
        <taxon>Planctomycetia</taxon>
        <taxon>Planctomycetales</taxon>
        <taxon>Planctomycetaceae</taxon>
        <taxon>Symmachiella</taxon>
    </lineage>
</organism>
<evidence type="ECO:0000313" key="2">
    <source>
        <dbReference type="Proteomes" id="UP000320735"/>
    </source>
</evidence>
<dbReference type="AlphaFoldDB" id="A0A5C6BR04"/>
<reference evidence="1 2" key="1">
    <citation type="submission" date="2019-02" db="EMBL/GenBank/DDBJ databases">
        <title>Deep-cultivation of Planctomycetes and their phenomic and genomic characterization uncovers novel biology.</title>
        <authorList>
            <person name="Wiegand S."/>
            <person name="Jogler M."/>
            <person name="Boedeker C."/>
            <person name="Pinto D."/>
            <person name="Vollmers J."/>
            <person name="Rivas-Marin E."/>
            <person name="Kohn T."/>
            <person name="Peeters S.H."/>
            <person name="Heuer A."/>
            <person name="Rast P."/>
            <person name="Oberbeckmann S."/>
            <person name="Bunk B."/>
            <person name="Jeske O."/>
            <person name="Meyerdierks A."/>
            <person name="Storesund J.E."/>
            <person name="Kallscheuer N."/>
            <person name="Luecker S."/>
            <person name="Lage O.M."/>
            <person name="Pohl T."/>
            <person name="Merkel B.J."/>
            <person name="Hornburger P."/>
            <person name="Mueller R.-W."/>
            <person name="Bruemmer F."/>
            <person name="Labrenz M."/>
            <person name="Spormann A.M."/>
            <person name="Op Den Camp H."/>
            <person name="Overmann J."/>
            <person name="Amann R."/>
            <person name="Jetten M.S.M."/>
            <person name="Mascher T."/>
            <person name="Medema M.H."/>
            <person name="Devos D.P."/>
            <person name="Kaster A.-K."/>
            <person name="Ovreas L."/>
            <person name="Rohde M."/>
            <person name="Galperin M.Y."/>
            <person name="Jogler C."/>
        </authorList>
    </citation>
    <scope>NUCLEOTIDE SEQUENCE [LARGE SCALE GENOMIC DNA]</scope>
    <source>
        <strain evidence="1 2">CA54</strain>
    </source>
</reference>
<sequence length="83" mass="9278">MTETVYKLGEPSTHCTDRETKSDSCANVAIYSDCLPASMVPAGIPPEQVGSWLIFLWFPLTHHSPELLHRPLLLARRPSPHPE</sequence>
<evidence type="ECO:0000313" key="1">
    <source>
        <dbReference type="EMBL" id="TWU13831.1"/>
    </source>
</evidence>